<dbReference type="AlphaFoldDB" id="A0A0C2NDB8"/>
<gene>
    <name evidence="1" type="ORF">RF11_07442</name>
</gene>
<sequence>MSFDLTYIDRDFIELSVKNVLLIWGPQSICYQFSYELWYVEDYGSRGREDECIQLDFYSKYEPNFVRYSLAREEFNASMCLMNMVSNFGANLHFDDLGLILQP</sequence>
<dbReference type="Proteomes" id="UP000031668">
    <property type="component" value="Unassembled WGS sequence"/>
</dbReference>
<evidence type="ECO:0000313" key="1">
    <source>
        <dbReference type="EMBL" id="KII71972.1"/>
    </source>
</evidence>
<reference evidence="1 2" key="1">
    <citation type="journal article" date="2014" name="Genome Biol. Evol.">
        <title>The genome of the myxosporean Thelohanellus kitauei shows adaptations to nutrient acquisition within its fish host.</title>
        <authorList>
            <person name="Yang Y."/>
            <person name="Xiong J."/>
            <person name="Zhou Z."/>
            <person name="Huo F."/>
            <person name="Miao W."/>
            <person name="Ran C."/>
            <person name="Liu Y."/>
            <person name="Zhang J."/>
            <person name="Feng J."/>
            <person name="Wang M."/>
            <person name="Wang M."/>
            <person name="Wang L."/>
            <person name="Yao B."/>
        </authorList>
    </citation>
    <scope>NUCLEOTIDE SEQUENCE [LARGE SCALE GENOMIC DNA]</scope>
    <source>
        <strain evidence="1">Wuqing</strain>
    </source>
</reference>
<proteinExistence type="predicted"/>
<accession>A0A0C2NDB8</accession>
<keyword evidence="2" id="KW-1185">Reference proteome</keyword>
<organism evidence="1 2">
    <name type="scientific">Thelohanellus kitauei</name>
    <name type="common">Myxosporean</name>
    <dbReference type="NCBI Taxonomy" id="669202"/>
    <lineage>
        <taxon>Eukaryota</taxon>
        <taxon>Metazoa</taxon>
        <taxon>Cnidaria</taxon>
        <taxon>Myxozoa</taxon>
        <taxon>Myxosporea</taxon>
        <taxon>Bivalvulida</taxon>
        <taxon>Platysporina</taxon>
        <taxon>Myxobolidae</taxon>
        <taxon>Thelohanellus</taxon>
    </lineage>
</organism>
<comment type="caution">
    <text evidence="1">The sequence shown here is derived from an EMBL/GenBank/DDBJ whole genome shotgun (WGS) entry which is preliminary data.</text>
</comment>
<name>A0A0C2NDB8_THEKT</name>
<dbReference type="EMBL" id="JWZT01001504">
    <property type="protein sequence ID" value="KII71972.1"/>
    <property type="molecule type" value="Genomic_DNA"/>
</dbReference>
<evidence type="ECO:0000313" key="2">
    <source>
        <dbReference type="Proteomes" id="UP000031668"/>
    </source>
</evidence>
<protein>
    <submittedName>
        <fullName evidence="1">Uncharacterized protein</fullName>
    </submittedName>
</protein>